<dbReference type="AlphaFoldDB" id="A0A367FNH7"/>
<evidence type="ECO:0000259" key="3">
    <source>
        <dbReference type="Pfam" id="PF25087"/>
    </source>
</evidence>
<evidence type="ECO:0000256" key="1">
    <source>
        <dbReference type="ARBA" id="ARBA00022679"/>
    </source>
</evidence>
<evidence type="ECO:0000256" key="2">
    <source>
        <dbReference type="ARBA" id="ARBA00023315"/>
    </source>
</evidence>
<dbReference type="Pfam" id="PF25087">
    <property type="entry name" value="GMPPB_C"/>
    <property type="match status" value="1"/>
</dbReference>
<dbReference type="OrthoDB" id="9803036at2"/>
<comment type="caution">
    <text evidence="4">The sequence shown here is derived from an EMBL/GenBank/DDBJ whole genome shotgun (WGS) entry which is preliminary data.</text>
</comment>
<dbReference type="GO" id="GO:0016779">
    <property type="term" value="F:nucleotidyltransferase activity"/>
    <property type="evidence" value="ECO:0007669"/>
    <property type="project" value="UniProtKB-ARBA"/>
</dbReference>
<keyword evidence="5" id="KW-1185">Reference proteome</keyword>
<dbReference type="InterPro" id="IPR050065">
    <property type="entry name" value="GlmU-like"/>
</dbReference>
<name>A0A367FNH7_9ACTN</name>
<feature type="domain" description="Mannose-1-phosphate guanyltransferase C-terminal" evidence="3">
    <location>
        <begin position="54"/>
        <end position="141"/>
    </location>
</feature>
<dbReference type="PANTHER" id="PTHR43584:SF8">
    <property type="entry name" value="N-ACETYLMURAMATE ALPHA-1-PHOSPHATE URIDYLYLTRANSFERASE"/>
    <property type="match status" value="1"/>
</dbReference>
<dbReference type="Proteomes" id="UP000253094">
    <property type="component" value="Unassembled WGS sequence"/>
</dbReference>
<dbReference type="EMBL" id="QOIL01000003">
    <property type="protein sequence ID" value="RCG31953.1"/>
    <property type="molecule type" value="Genomic_DNA"/>
</dbReference>
<dbReference type="SUPFAM" id="SSF51161">
    <property type="entry name" value="Trimeric LpxA-like enzymes"/>
    <property type="match status" value="1"/>
</dbReference>
<evidence type="ECO:0000313" key="5">
    <source>
        <dbReference type="Proteomes" id="UP000253094"/>
    </source>
</evidence>
<dbReference type="InterPro" id="IPR011004">
    <property type="entry name" value="Trimer_LpxA-like_sf"/>
</dbReference>
<dbReference type="InterPro" id="IPR056729">
    <property type="entry name" value="GMPPB_C"/>
</dbReference>
<keyword evidence="1 4" id="KW-0808">Transferase</keyword>
<sequence length="248" mass="25343">MTRVPVLGDIVPLADDALLAAWGVARALERRPLDRLGDFVGEAFAAARAVVPGPLVHPTAVISPLANIGPDVVIGPGCVVHEFSTVRGHSVLSAGVHVGFGCEVTNAVIGRGTRLAHQVCLGYSVVGQDVHFTAALTVASTHLWNPDMACPTRPIVIRLTGGELCVTGLAKLGALIGDRARIGMHAALGPGLILGADTVVYPGVTAAATSVPAGHIIRPASTTVAVLPRHQPLTSALASIPSQEGPRP</sequence>
<reference evidence="4 5" key="1">
    <citation type="submission" date="2018-06" db="EMBL/GenBank/DDBJ databases">
        <title>Sphaerisporangium craniellae sp. nov., isolated from a marine sponge in the South China Sea.</title>
        <authorList>
            <person name="Li L."/>
        </authorList>
    </citation>
    <scope>NUCLEOTIDE SEQUENCE [LARGE SCALE GENOMIC DNA]</scope>
    <source>
        <strain evidence="4 5">CCTCC AA 208026</strain>
    </source>
</reference>
<organism evidence="4 5">
    <name type="scientific">Sphaerisporangium album</name>
    <dbReference type="NCBI Taxonomy" id="509200"/>
    <lineage>
        <taxon>Bacteria</taxon>
        <taxon>Bacillati</taxon>
        <taxon>Actinomycetota</taxon>
        <taxon>Actinomycetes</taxon>
        <taxon>Streptosporangiales</taxon>
        <taxon>Streptosporangiaceae</taxon>
        <taxon>Sphaerisporangium</taxon>
    </lineage>
</organism>
<dbReference type="Gene3D" id="2.160.10.10">
    <property type="entry name" value="Hexapeptide repeat proteins"/>
    <property type="match status" value="1"/>
</dbReference>
<dbReference type="PANTHER" id="PTHR43584">
    <property type="entry name" value="NUCLEOTIDYL TRANSFERASE"/>
    <property type="match status" value="1"/>
</dbReference>
<proteinExistence type="predicted"/>
<dbReference type="GO" id="GO:0016746">
    <property type="term" value="F:acyltransferase activity"/>
    <property type="evidence" value="ECO:0007669"/>
    <property type="project" value="UniProtKB-KW"/>
</dbReference>
<gene>
    <name evidence="4" type="ORF">DQ384_05265</name>
</gene>
<keyword evidence="2" id="KW-0012">Acyltransferase</keyword>
<protein>
    <submittedName>
        <fullName evidence="4">Transferase</fullName>
    </submittedName>
</protein>
<dbReference type="RefSeq" id="WP_114027568.1">
    <property type="nucleotide sequence ID" value="NZ_QOIL01000003.1"/>
</dbReference>
<accession>A0A367FNH7</accession>
<evidence type="ECO:0000313" key="4">
    <source>
        <dbReference type="EMBL" id="RCG31953.1"/>
    </source>
</evidence>